<evidence type="ECO:0000313" key="1">
    <source>
        <dbReference type="EMBL" id="EHJ59093.1"/>
    </source>
</evidence>
<organism evidence="1 2">
    <name type="scientific">Novosphingobium pentaromativorans US6-1</name>
    <dbReference type="NCBI Taxonomy" id="1088721"/>
    <lineage>
        <taxon>Bacteria</taxon>
        <taxon>Pseudomonadati</taxon>
        <taxon>Pseudomonadota</taxon>
        <taxon>Alphaproteobacteria</taxon>
        <taxon>Sphingomonadales</taxon>
        <taxon>Sphingomonadaceae</taxon>
        <taxon>Novosphingobium</taxon>
    </lineage>
</organism>
<proteinExistence type="predicted"/>
<sequence>MFEQLKGPPIGVLASKLPCGLEVPMGQRGAGYKPAVMNRK</sequence>
<dbReference type="Proteomes" id="UP000004030">
    <property type="component" value="Unassembled WGS sequence"/>
</dbReference>
<name>G6EHV8_9SPHN</name>
<dbReference type="PATRIC" id="fig|1088721.3.peg.3867"/>
<dbReference type="EMBL" id="AGFM01000062">
    <property type="protein sequence ID" value="EHJ59093.1"/>
    <property type="molecule type" value="Genomic_DNA"/>
</dbReference>
<protein>
    <submittedName>
        <fullName evidence="1">Uncharacterized protein</fullName>
    </submittedName>
</protein>
<evidence type="ECO:0000313" key="2">
    <source>
        <dbReference type="Proteomes" id="UP000004030"/>
    </source>
</evidence>
<dbReference type="AlphaFoldDB" id="G6EHV8"/>
<comment type="caution">
    <text evidence="1">The sequence shown here is derived from an EMBL/GenBank/DDBJ whole genome shotgun (WGS) entry which is preliminary data.</text>
</comment>
<keyword evidence="2" id="KW-1185">Reference proteome</keyword>
<accession>G6EHV8</accession>
<gene>
    <name evidence="1" type="ORF">NSU_3930</name>
</gene>
<reference evidence="1 2" key="1">
    <citation type="journal article" date="2012" name="J. Bacteriol.">
        <title>Genome sequence of benzo(a)pyrene-degrading bacterium Novosphingobium pentaromativorans US6-1.</title>
        <authorList>
            <person name="Luo Y.R."/>
            <person name="Kang S.G."/>
            <person name="Kim S.J."/>
            <person name="Kim M.R."/>
            <person name="Li N."/>
            <person name="Lee J.H."/>
            <person name="Kwon K.K."/>
        </authorList>
    </citation>
    <scope>NUCLEOTIDE SEQUENCE [LARGE SCALE GENOMIC DNA]</scope>
    <source>
        <strain evidence="1 2">US6-1</strain>
    </source>
</reference>